<dbReference type="InterPro" id="IPR005823">
    <property type="entry name" value="Ribosomal_uL13_bac-type"/>
</dbReference>
<evidence type="ECO:0000256" key="1">
    <source>
        <dbReference type="ARBA" id="ARBA00006227"/>
    </source>
</evidence>
<comment type="caution">
    <text evidence="5">The sequence shown here is derived from an EMBL/GenBank/DDBJ whole genome shotgun (WGS) entry which is preliminary data.</text>
</comment>
<dbReference type="CDD" id="cd00392">
    <property type="entry name" value="Ribosomal_L13"/>
    <property type="match status" value="1"/>
</dbReference>
<dbReference type="SUPFAM" id="SSF52161">
    <property type="entry name" value="Ribosomal protein L13"/>
    <property type="match status" value="1"/>
</dbReference>
<evidence type="ECO:0000313" key="5">
    <source>
        <dbReference type="EMBL" id="OGN00454.1"/>
    </source>
</evidence>
<gene>
    <name evidence="5" type="ORF">A2650_03655</name>
</gene>
<dbReference type="GO" id="GO:0006412">
    <property type="term" value="P:translation"/>
    <property type="evidence" value="ECO:0007669"/>
    <property type="project" value="InterPro"/>
</dbReference>
<evidence type="ECO:0000313" key="6">
    <source>
        <dbReference type="Proteomes" id="UP000177117"/>
    </source>
</evidence>
<dbReference type="EMBL" id="MGJD01000021">
    <property type="protein sequence ID" value="OGN00454.1"/>
    <property type="molecule type" value="Genomic_DNA"/>
</dbReference>
<keyword evidence="3" id="KW-0687">Ribonucleoprotein</keyword>
<dbReference type="Gene3D" id="3.90.1180.10">
    <property type="entry name" value="Ribosomal protein L13"/>
    <property type="match status" value="1"/>
</dbReference>
<dbReference type="NCBIfam" id="TIGR01066">
    <property type="entry name" value="rplM_bact"/>
    <property type="match status" value="1"/>
</dbReference>
<evidence type="ECO:0000256" key="2">
    <source>
        <dbReference type="ARBA" id="ARBA00022980"/>
    </source>
</evidence>
<dbReference type="GO" id="GO:0005840">
    <property type="term" value="C:ribosome"/>
    <property type="evidence" value="ECO:0007669"/>
    <property type="project" value="UniProtKB-KW"/>
</dbReference>
<dbReference type="InterPro" id="IPR005822">
    <property type="entry name" value="Ribosomal_uL13"/>
</dbReference>
<sequence length="112" mass="13049">MKYTLDATNQSLGRLASKVAILLRGKNLASYMPNELPDNEVIVKNLKSAKFTGSKFDQKKYYHYSGYHSGIKARKLSELWESKPDHVLRQMVYRMLPVNRTRDKIIKNLKFN</sequence>
<evidence type="ECO:0000256" key="3">
    <source>
        <dbReference type="ARBA" id="ARBA00023274"/>
    </source>
</evidence>
<keyword evidence="2 5" id="KW-0689">Ribosomal protein</keyword>
<dbReference type="Proteomes" id="UP000177117">
    <property type="component" value="Unassembled WGS sequence"/>
</dbReference>
<dbReference type="PANTHER" id="PTHR11545">
    <property type="entry name" value="RIBOSOMAL PROTEIN L13"/>
    <property type="match status" value="1"/>
</dbReference>
<dbReference type="GO" id="GO:0017148">
    <property type="term" value="P:negative regulation of translation"/>
    <property type="evidence" value="ECO:0007669"/>
    <property type="project" value="TreeGrafter"/>
</dbReference>
<dbReference type="GO" id="GO:0003735">
    <property type="term" value="F:structural constituent of ribosome"/>
    <property type="evidence" value="ECO:0007669"/>
    <property type="project" value="InterPro"/>
</dbReference>
<organism evidence="5 6">
    <name type="scientific">Candidatus Yanofskybacteria bacterium RIFCSPHIGHO2_01_FULL_41_53</name>
    <dbReference type="NCBI Taxonomy" id="1802663"/>
    <lineage>
        <taxon>Bacteria</taxon>
        <taxon>Candidatus Yanofskyibacteriota</taxon>
    </lineage>
</organism>
<name>A0A1F8EI06_9BACT</name>
<accession>A0A1F8EI06</accession>
<dbReference type="AlphaFoldDB" id="A0A1F8EI06"/>
<dbReference type="GO" id="GO:0003729">
    <property type="term" value="F:mRNA binding"/>
    <property type="evidence" value="ECO:0007669"/>
    <property type="project" value="TreeGrafter"/>
</dbReference>
<dbReference type="Pfam" id="PF00572">
    <property type="entry name" value="Ribosomal_L13"/>
    <property type="match status" value="1"/>
</dbReference>
<dbReference type="PANTHER" id="PTHR11545:SF2">
    <property type="entry name" value="LARGE RIBOSOMAL SUBUNIT PROTEIN UL13M"/>
    <property type="match status" value="1"/>
</dbReference>
<protein>
    <recommendedName>
        <fullName evidence="4">50S ribosomal protein L13</fullName>
    </recommendedName>
</protein>
<dbReference type="PIRSF" id="PIRSF002181">
    <property type="entry name" value="Ribosomal_L13"/>
    <property type="match status" value="1"/>
</dbReference>
<proteinExistence type="inferred from homology"/>
<reference evidence="5 6" key="1">
    <citation type="journal article" date="2016" name="Nat. Commun.">
        <title>Thousands of microbial genomes shed light on interconnected biogeochemical processes in an aquifer system.</title>
        <authorList>
            <person name="Anantharaman K."/>
            <person name="Brown C.T."/>
            <person name="Hug L.A."/>
            <person name="Sharon I."/>
            <person name="Castelle C.J."/>
            <person name="Probst A.J."/>
            <person name="Thomas B.C."/>
            <person name="Singh A."/>
            <person name="Wilkins M.J."/>
            <person name="Karaoz U."/>
            <person name="Brodie E.L."/>
            <person name="Williams K.H."/>
            <person name="Hubbard S.S."/>
            <person name="Banfield J.F."/>
        </authorList>
    </citation>
    <scope>NUCLEOTIDE SEQUENCE [LARGE SCALE GENOMIC DNA]</scope>
</reference>
<comment type="similarity">
    <text evidence="1">Belongs to the universal ribosomal protein uL13 family.</text>
</comment>
<evidence type="ECO:0000256" key="4">
    <source>
        <dbReference type="ARBA" id="ARBA00035499"/>
    </source>
</evidence>
<dbReference type="InterPro" id="IPR036899">
    <property type="entry name" value="Ribosomal_uL13_sf"/>
</dbReference>
<dbReference type="GO" id="GO:1990904">
    <property type="term" value="C:ribonucleoprotein complex"/>
    <property type="evidence" value="ECO:0007669"/>
    <property type="project" value="UniProtKB-KW"/>
</dbReference>